<protein>
    <submittedName>
        <fullName evidence="2">Uncharacterized protein</fullName>
    </submittedName>
</protein>
<keyword evidence="3" id="KW-1185">Reference proteome</keyword>
<feature type="region of interest" description="Disordered" evidence="1">
    <location>
        <begin position="215"/>
        <end position="246"/>
    </location>
</feature>
<organism evidence="2 3">
    <name type="scientific">Gymnopilus junonius</name>
    <name type="common">Spectacular rustgill mushroom</name>
    <name type="synonym">Gymnopilus spectabilis subsp. junonius</name>
    <dbReference type="NCBI Taxonomy" id="109634"/>
    <lineage>
        <taxon>Eukaryota</taxon>
        <taxon>Fungi</taxon>
        <taxon>Dikarya</taxon>
        <taxon>Basidiomycota</taxon>
        <taxon>Agaricomycotina</taxon>
        <taxon>Agaricomycetes</taxon>
        <taxon>Agaricomycetidae</taxon>
        <taxon>Agaricales</taxon>
        <taxon>Agaricineae</taxon>
        <taxon>Hymenogastraceae</taxon>
        <taxon>Gymnopilus</taxon>
    </lineage>
</organism>
<sequence>MSPSQPSFGTSGLYPYGVIDCYGIKRTSSGKAIFGKNMDDGTPLISTDAYLIVELPSLAYDDPHRFFITSANMNWIPDLSQDSTSVYVQQDFFKGTYYMPFIMKKPLPEDMAYHEYWLLWYNLQDDEFVLEPGAMLKIGMIQEDLHQELVTLRWKIHHCILNFLKKHGFTQNCKEVHELMHSNRGQHFTNIALECNIHIGHTAWEYGLGDMPENAQAAAGPSHTAASSATSSVVPPPSESPFGTPYEPSSYVKLGQQVNLTKFEKPSSPRCPEASPFWSSALAFINPTWQEVYDHRNQSLLHGYPFLDPFVLCGDGWVADFQSDQQILYGLQERSDVPPGKRQHITANVSKLFNFELPISSQSIDICWWDQVVVSVASIQAGQLTVPDKI</sequence>
<reference evidence="2" key="1">
    <citation type="submission" date="2020-11" db="EMBL/GenBank/DDBJ databases">
        <authorList>
            <consortium name="DOE Joint Genome Institute"/>
            <person name="Ahrendt S."/>
            <person name="Riley R."/>
            <person name="Andreopoulos W."/>
            <person name="LaButti K."/>
            <person name="Pangilinan J."/>
            <person name="Ruiz-duenas F.J."/>
            <person name="Barrasa J.M."/>
            <person name="Sanchez-Garcia M."/>
            <person name="Camarero S."/>
            <person name="Miyauchi S."/>
            <person name="Serrano A."/>
            <person name="Linde D."/>
            <person name="Babiker R."/>
            <person name="Drula E."/>
            <person name="Ayuso-Fernandez I."/>
            <person name="Pacheco R."/>
            <person name="Padilla G."/>
            <person name="Ferreira P."/>
            <person name="Barriuso J."/>
            <person name="Kellner H."/>
            <person name="Castanera R."/>
            <person name="Alfaro M."/>
            <person name="Ramirez L."/>
            <person name="Pisabarro A.G."/>
            <person name="Kuo A."/>
            <person name="Tritt A."/>
            <person name="Lipzen A."/>
            <person name="He G."/>
            <person name="Yan M."/>
            <person name="Ng V."/>
            <person name="Cullen D."/>
            <person name="Martin F."/>
            <person name="Rosso M.-N."/>
            <person name="Henrissat B."/>
            <person name="Hibbett D."/>
            <person name="Martinez A.T."/>
            <person name="Grigoriev I.V."/>
        </authorList>
    </citation>
    <scope>NUCLEOTIDE SEQUENCE</scope>
    <source>
        <strain evidence="2">AH 44721</strain>
    </source>
</reference>
<proteinExistence type="predicted"/>
<dbReference type="Proteomes" id="UP000724874">
    <property type="component" value="Unassembled WGS sequence"/>
</dbReference>
<evidence type="ECO:0000256" key="1">
    <source>
        <dbReference type="SAM" id="MobiDB-lite"/>
    </source>
</evidence>
<dbReference type="OrthoDB" id="2634326at2759"/>
<dbReference type="AlphaFoldDB" id="A0A9P5N6W6"/>
<evidence type="ECO:0000313" key="2">
    <source>
        <dbReference type="EMBL" id="KAF8869601.1"/>
    </source>
</evidence>
<gene>
    <name evidence="2" type="ORF">CPB84DRAFT_1856155</name>
</gene>
<evidence type="ECO:0000313" key="3">
    <source>
        <dbReference type="Proteomes" id="UP000724874"/>
    </source>
</evidence>
<dbReference type="EMBL" id="JADNYJ010000420">
    <property type="protein sequence ID" value="KAF8869601.1"/>
    <property type="molecule type" value="Genomic_DNA"/>
</dbReference>
<name>A0A9P5N6W6_GYMJU</name>
<comment type="caution">
    <text evidence="2">The sequence shown here is derived from an EMBL/GenBank/DDBJ whole genome shotgun (WGS) entry which is preliminary data.</text>
</comment>
<accession>A0A9P5N6W6</accession>
<feature type="compositionally biased region" description="Low complexity" evidence="1">
    <location>
        <begin position="215"/>
        <end position="233"/>
    </location>
</feature>